<dbReference type="Gene3D" id="3.40.50.1470">
    <property type="entry name" value="Peptidyl-tRNA hydrolase"/>
    <property type="match status" value="1"/>
</dbReference>
<name>A0A427BBV7_ENSVE</name>
<dbReference type="EMBL" id="AMZH03000035">
    <property type="protein sequence ID" value="RRT85957.1"/>
    <property type="molecule type" value="Genomic_DNA"/>
</dbReference>
<evidence type="ECO:0008006" key="3">
    <source>
        <dbReference type="Google" id="ProtNLM"/>
    </source>
</evidence>
<comment type="caution">
    <text evidence="1">The sequence shown here is derived from an EMBL/GenBank/DDBJ whole genome shotgun (WGS) entry which is preliminary data.</text>
</comment>
<dbReference type="Proteomes" id="UP000287651">
    <property type="component" value="Unassembled WGS sequence"/>
</dbReference>
<dbReference type="GO" id="GO:0004045">
    <property type="term" value="F:peptidyl-tRNA hydrolase activity"/>
    <property type="evidence" value="ECO:0007669"/>
    <property type="project" value="InterPro"/>
</dbReference>
<gene>
    <name evidence="1" type="ORF">B296_00006441</name>
</gene>
<sequence>MLRAAASSSSTVASGMRLPIPVLAKTARMRMQMLPSVPSPLSPPRSSAYSAAAGDTDRKPWLLVGLGNPGKLYQGTRHNVWTSDFLHLLLCAS</sequence>
<evidence type="ECO:0000313" key="1">
    <source>
        <dbReference type="EMBL" id="RRT85957.1"/>
    </source>
</evidence>
<reference evidence="1 2" key="1">
    <citation type="journal article" date="2014" name="Agronomy (Basel)">
        <title>A Draft Genome Sequence for Ensete ventricosum, the Drought-Tolerant Tree Against Hunger.</title>
        <authorList>
            <person name="Harrison J."/>
            <person name="Moore K.A."/>
            <person name="Paszkiewicz K."/>
            <person name="Jones T."/>
            <person name="Grant M."/>
            <person name="Ambacheew D."/>
            <person name="Muzemil S."/>
            <person name="Studholme D.J."/>
        </authorList>
    </citation>
    <scope>NUCLEOTIDE SEQUENCE [LARGE SCALE GENOMIC DNA]</scope>
</reference>
<dbReference type="AlphaFoldDB" id="A0A427BBV7"/>
<proteinExistence type="predicted"/>
<dbReference type="InterPro" id="IPR036416">
    <property type="entry name" value="Pept_tRNA_hydro_sf"/>
</dbReference>
<evidence type="ECO:0000313" key="2">
    <source>
        <dbReference type="Proteomes" id="UP000287651"/>
    </source>
</evidence>
<dbReference type="SUPFAM" id="SSF53178">
    <property type="entry name" value="Peptidyl-tRNA hydrolase-like"/>
    <property type="match status" value="1"/>
</dbReference>
<accession>A0A427BBV7</accession>
<protein>
    <recommendedName>
        <fullName evidence="3">Peptidyl-tRNA hydrolase</fullName>
    </recommendedName>
</protein>
<organism evidence="1 2">
    <name type="scientific">Ensete ventricosum</name>
    <name type="common">Abyssinian banana</name>
    <name type="synonym">Musa ensete</name>
    <dbReference type="NCBI Taxonomy" id="4639"/>
    <lineage>
        <taxon>Eukaryota</taxon>
        <taxon>Viridiplantae</taxon>
        <taxon>Streptophyta</taxon>
        <taxon>Embryophyta</taxon>
        <taxon>Tracheophyta</taxon>
        <taxon>Spermatophyta</taxon>
        <taxon>Magnoliopsida</taxon>
        <taxon>Liliopsida</taxon>
        <taxon>Zingiberales</taxon>
        <taxon>Musaceae</taxon>
        <taxon>Ensete</taxon>
    </lineage>
</organism>